<protein>
    <submittedName>
        <fullName evidence="3">Pimeloyl-ACP methyl ester carboxylesterase</fullName>
    </submittedName>
</protein>
<keyword evidence="4" id="KW-1185">Reference proteome</keyword>
<feature type="chain" id="PRO_5019476753" evidence="1">
    <location>
        <begin position="18"/>
        <end position="330"/>
    </location>
</feature>
<dbReference type="InterPro" id="IPR000073">
    <property type="entry name" value="AB_hydrolase_1"/>
</dbReference>
<dbReference type="PANTHER" id="PTHR43798">
    <property type="entry name" value="MONOACYLGLYCEROL LIPASE"/>
    <property type="match status" value="1"/>
</dbReference>
<dbReference type="InterPro" id="IPR050266">
    <property type="entry name" value="AB_hydrolase_sf"/>
</dbReference>
<dbReference type="Proteomes" id="UP000283387">
    <property type="component" value="Unassembled WGS sequence"/>
</dbReference>
<accession>A0A419W6J1</accession>
<evidence type="ECO:0000313" key="3">
    <source>
        <dbReference type="EMBL" id="RKD91040.1"/>
    </source>
</evidence>
<evidence type="ECO:0000259" key="2">
    <source>
        <dbReference type="Pfam" id="PF12697"/>
    </source>
</evidence>
<dbReference type="RefSeq" id="WP_170154486.1">
    <property type="nucleotide sequence ID" value="NZ_RAPN01000001.1"/>
</dbReference>
<evidence type="ECO:0000256" key="1">
    <source>
        <dbReference type="SAM" id="SignalP"/>
    </source>
</evidence>
<comment type="caution">
    <text evidence="3">The sequence shown here is derived from an EMBL/GenBank/DDBJ whole genome shotgun (WGS) entry which is preliminary data.</text>
</comment>
<dbReference type="EMBL" id="RAPN01000001">
    <property type="protein sequence ID" value="RKD91040.1"/>
    <property type="molecule type" value="Genomic_DNA"/>
</dbReference>
<dbReference type="AlphaFoldDB" id="A0A419W6J1"/>
<dbReference type="InterPro" id="IPR029058">
    <property type="entry name" value="AB_hydrolase_fold"/>
</dbReference>
<dbReference type="SUPFAM" id="SSF53474">
    <property type="entry name" value="alpha/beta-Hydrolases"/>
    <property type="match status" value="1"/>
</dbReference>
<feature type="signal peptide" evidence="1">
    <location>
        <begin position="1"/>
        <end position="17"/>
    </location>
</feature>
<dbReference type="Gene3D" id="3.40.50.1820">
    <property type="entry name" value="alpha/beta hydrolase"/>
    <property type="match status" value="1"/>
</dbReference>
<gene>
    <name evidence="3" type="ORF">BC643_1389</name>
</gene>
<feature type="domain" description="AB hydrolase-1" evidence="2">
    <location>
        <begin position="75"/>
        <end position="308"/>
    </location>
</feature>
<name>A0A419W6J1_9BACT</name>
<reference evidence="3 4" key="1">
    <citation type="submission" date="2018-09" db="EMBL/GenBank/DDBJ databases">
        <title>Genomic Encyclopedia of Archaeal and Bacterial Type Strains, Phase II (KMG-II): from individual species to whole genera.</title>
        <authorList>
            <person name="Goeker M."/>
        </authorList>
    </citation>
    <scope>NUCLEOTIDE SEQUENCE [LARGE SCALE GENOMIC DNA]</scope>
    <source>
        <strain evidence="3 4">DSM 27148</strain>
    </source>
</reference>
<keyword evidence="1" id="KW-0732">Signal</keyword>
<evidence type="ECO:0000313" key="4">
    <source>
        <dbReference type="Proteomes" id="UP000283387"/>
    </source>
</evidence>
<dbReference type="Pfam" id="PF12697">
    <property type="entry name" value="Abhydrolase_6"/>
    <property type="match status" value="1"/>
</dbReference>
<proteinExistence type="predicted"/>
<organism evidence="3 4">
    <name type="scientific">Mangrovibacterium diazotrophicum</name>
    <dbReference type="NCBI Taxonomy" id="1261403"/>
    <lineage>
        <taxon>Bacteria</taxon>
        <taxon>Pseudomonadati</taxon>
        <taxon>Bacteroidota</taxon>
        <taxon>Bacteroidia</taxon>
        <taxon>Marinilabiliales</taxon>
        <taxon>Prolixibacteraceae</taxon>
        <taxon>Mangrovibacterium</taxon>
    </lineage>
</organism>
<sequence length="330" mass="37435">MKALLKLLFLLAGMGLAVMCSESDIINEDLSDSNLKSARIVNHDAPGLDQDRWVTMKNLDLDIHYRIIGKGPIDLVFLPGWTNPLTVYSKQFDYFRDKARCIYVDFPGQGMSNAPVPGNPMDADNPGFQYTAELLAEAVYDVVKKEGLHQFVAVGFSMGPAIWAMFERNYPGMITKLVAIDGDIAPWPTDPTERDARQAVREATYWAELSWDETIKEMLVAFLIPPELAGDDAEELKEFGKYFITYPSDILADMAYNIEAENVQELVGWAYPILAFYSDPDTDMEKVNLVYPNNTTYFFPGGGHVIHWMFHEEINPMIWEFVKDKPGKKY</sequence>